<sequence length="191" mass="21388">MTALWYVIHVHSGSEQKVAAAIREQADRQGVGGLIEEISVPMEKVAEIRRGRRVTGERKFFPGYVLIKMETQQNAERPERTGSRPDDRVWHLVKNTPKVTGFLGGGGNRPLPISEPEANRILYQVSEGVERPRPSVIYDIGEQVRVSDGPFTSFTGVVEEVDEERARLKVSVSIFGRATPVDLEYSQVEKT</sequence>
<dbReference type="InterPro" id="IPR043425">
    <property type="entry name" value="NusG-like"/>
</dbReference>
<evidence type="ECO:0000256" key="2">
    <source>
        <dbReference type="ARBA" id="ARBA00022814"/>
    </source>
</evidence>
<evidence type="ECO:0000256" key="3">
    <source>
        <dbReference type="ARBA" id="ARBA00023015"/>
    </source>
</evidence>
<feature type="domain" description="NusG-like N-terminal" evidence="8">
    <location>
        <begin position="2"/>
        <end position="125"/>
    </location>
</feature>
<dbReference type="SMART" id="SM00738">
    <property type="entry name" value="NGN"/>
    <property type="match status" value="1"/>
</dbReference>
<evidence type="ECO:0000256" key="4">
    <source>
        <dbReference type="ARBA" id="ARBA00023163"/>
    </source>
</evidence>
<dbReference type="SMART" id="SM00739">
    <property type="entry name" value="KOW"/>
    <property type="match status" value="1"/>
</dbReference>
<evidence type="ECO:0000256" key="7">
    <source>
        <dbReference type="RuleBase" id="RU000538"/>
    </source>
</evidence>
<dbReference type="GO" id="GO:0005829">
    <property type="term" value="C:cytosol"/>
    <property type="evidence" value="ECO:0007669"/>
    <property type="project" value="TreeGrafter"/>
</dbReference>
<feature type="domain" description="KOW" evidence="9">
    <location>
        <begin position="137"/>
        <end position="164"/>
    </location>
</feature>
<dbReference type="InterPro" id="IPR005824">
    <property type="entry name" value="KOW"/>
</dbReference>
<dbReference type="InterPro" id="IPR036735">
    <property type="entry name" value="NGN_dom_sf"/>
</dbReference>
<dbReference type="EMBL" id="VXRY01000050">
    <property type="protein sequence ID" value="MXY32707.1"/>
    <property type="molecule type" value="Genomic_DNA"/>
</dbReference>
<accession>A0A6B0XY78</accession>
<comment type="caution">
    <text evidence="10">The sequence shown here is derived from an EMBL/GenBank/DDBJ whole genome shotgun (WGS) entry which is preliminary data.</text>
</comment>
<proteinExistence type="inferred from homology"/>
<gene>
    <name evidence="5 10" type="primary">nusG</name>
    <name evidence="10" type="ORF">F4Y60_01175</name>
</gene>
<protein>
    <recommendedName>
        <fullName evidence="5 6">Transcription termination/antitermination protein NusG</fullName>
    </recommendedName>
</protein>
<dbReference type="InterPro" id="IPR008991">
    <property type="entry name" value="Translation_prot_SH3-like_sf"/>
</dbReference>
<dbReference type="PANTHER" id="PTHR30265">
    <property type="entry name" value="RHO-INTERACTING TRANSCRIPTION TERMINATION FACTOR NUSG"/>
    <property type="match status" value="1"/>
</dbReference>
<comment type="similarity">
    <text evidence="5 7">Belongs to the NusG family.</text>
</comment>
<keyword evidence="4 5" id="KW-0804">Transcription</keyword>
<dbReference type="InterPro" id="IPR006645">
    <property type="entry name" value="NGN-like_dom"/>
</dbReference>
<evidence type="ECO:0000259" key="9">
    <source>
        <dbReference type="SMART" id="SM00739"/>
    </source>
</evidence>
<evidence type="ECO:0000256" key="5">
    <source>
        <dbReference type="HAMAP-Rule" id="MF_00948"/>
    </source>
</evidence>
<dbReference type="CDD" id="cd09891">
    <property type="entry name" value="NGN_Bact_1"/>
    <property type="match status" value="1"/>
</dbReference>
<dbReference type="AlphaFoldDB" id="A0A6B0XY78"/>
<dbReference type="GO" id="GO:0006353">
    <property type="term" value="P:DNA-templated transcription termination"/>
    <property type="evidence" value="ECO:0007669"/>
    <property type="project" value="UniProtKB-UniRule"/>
</dbReference>
<evidence type="ECO:0000256" key="1">
    <source>
        <dbReference type="ARBA" id="ARBA00022472"/>
    </source>
</evidence>
<comment type="function">
    <text evidence="5 7">Participates in transcription elongation, termination and antitermination.</text>
</comment>
<dbReference type="SUPFAM" id="SSF50104">
    <property type="entry name" value="Translation proteins SH3-like domain"/>
    <property type="match status" value="1"/>
</dbReference>
<keyword evidence="1 5" id="KW-0806">Transcription termination</keyword>
<reference evidence="10" key="1">
    <citation type="submission" date="2019-09" db="EMBL/GenBank/DDBJ databases">
        <title>Characterisation of the sponge microbiome using genome-centric metagenomics.</title>
        <authorList>
            <person name="Engelberts J.P."/>
            <person name="Robbins S.J."/>
            <person name="De Goeij J.M."/>
            <person name="Aranda M."/>
            <person name="Bell S.C."/>
            <person name="Webster N.S."/>
        </authorList>
    </citation>
    <scope>NUCLEOTIDE SEQUENCE</scope>
    <source>
        <strain evidence="10">SB0664_bin_43</strain>
    </source>
</reference>
<dbReference type="Pfam" id="PF02357">
    <property type="entry name" value="NusG"/>
    <property type="match status" value="1"/>
</dbReference>
<dbReference type="GO" id="GO:0032784">
    <property type="term" value="P:regulation of DNA-templated transcription elongation"/>
    <property type="evidence" value="ECO:0007669"/>
    <property type="project" value="InterPro"/>
</dbReference>
<dbReference type="Pfam" id="PF00467">
    <property type="entry name" value="KOW"/>
    <property type="match status" value="1"/>
</dbReference>
<dbReference type="CDD" id="cd06091">
    <property type="entry name" value="KOW_NusG"/>
    <property type="match status" value="1"/>
</dbReference>
<dbReference type="FunFam" id="2.30.30.30:FF:000002">
    <property type="entry name" value="Transcription termination/antitermination factor NusG"/>
    <property type="match status" value="1"/>
</dbReference>
<dbReference type="NCBIfam" id="TIGR00922">
    <property type="entry name" value="nusG"/>
    <property type="match status" value="1"/>
</dbReference>
<dbReference type="PANTHER" id="PTHR30265:SF2">
    <property type="entry name" value="TRANSCRIPTION TERMINATION_ANTITERMINATION PROTEIN NUSG"/>
    <property type="match status" value="1"/>
</dbReference>
<keyword evidence="2 5" id="KW-0889">Transcription antitermination</keyword>
<keyword evidence="3 5" id="KW-0805">Transcription regulation</keyword>
<evidence type="ECO:0000313" key="10">
    <source>
        <dbReference type="EMBL" id="MXY32707.1"/>
    </source>
</evidence>
<dbReference type="GO" id="GO:0031564">
    <property type="term" value="P:transcription antitermination"/>
    <property type="evidence" value="ECO:0007669"/>
    <property type="project" value="UniProtKB-UniRule"/>
</dbReference>
<evidence type="ECO:0000256" key="6">
    <source>
        <dbReference type="NCBIfam" id="TIGR00922"/>
    </source>
</evidence>
<dbReference type="InterPro" id="IPR001062">
    <property type="entry name" value="Transcrpt_antiterm_NusG"/>
</dbReference>
<dbReference type="Gene3D" id="3.30.70.940">
    <property type="entry name" value="NusG, N-terminal domain"/>
    <property type="match status" value="1"/>
</dbReference>
<organism evidence="10">
    <name type="scientific">Boseongicola sp. SB0664_bin_43</name>
    <dbReference type="NCBI Taxonomy" id="2604844"/>
    <lineage>
        <taxon>Bacteria</taxon>
        <taxon>Pseudomonadati</taxon>
        <taxon>Pseudomonadota</taxon>
        <taxon>Alphaproteobacteria</taxon>
        <taxon>Rhodobacterales</taxon>
        <taxon>Paracoccaceae</taxon>
        <taxon>Boseongicola</taxon>
    </lineage>
</organism>
<dbReference type="PROSITE" id="PS01014">
    <property type="entry name" value="NUSG"/>
    <property type="match status" value="1"/>
</dbReference>
<dbReference type="InterPro" id="IPR014722">
    <property type="entry name" value="Rib_uL2_dom2"/>
</dbReference>
<name>A0A6B0XY78_9RHOB</name>
<dbReference type="PRINTS" id="PR00338">
    <property type="entry name" value="NUSGTNSCPFCT"/>
</dbReference>
<dbReference type="SUPFAM" id="SSF82679">
    <property type="entry name" value="N-utilization substance G protein NusG, N-terminal domain"/>
    <property type="match status" value="1"/>
</dbReference>
<dbReference type="HAMAP" id="MF_00948">
    <property type="entry name" value="NusG"/>
    <property type="match status" value="1"/>
</dbReference>
<dbReference type="Gene3D" id="2.30.30.30">
    <property type="match status" value="1"/>
</dbReference>
<dbReference type="GO" id="GO:0006354">
    <property type="term" value="P:DNA-templated transcription elongation"/>
    <property type="evidence" value="ECO:0007669"/>
    <property type="project" value="UniProtKB-UniRule"/>
</dbReference>
<dbReference type="InterPro" id="IPR047050">
    <property type="entry name" value="NGN"/>
</dbReference>
<evidence type="ECO:0000259" key="8">
    <source>
        <dbReference type="SMART" id="SM00738"/>
    </source>
</evidence>
<dbReference type="InterPro" id="IPR015869">
    <property type="entry name" value="Transcrpt_antiterm_NusG_bac_CS"/>
</dbReference>